<organism evidence="2">
    <name type="scientific">Brassica campestris</name>
    <name type="common">Field mustard</name>
    <dbReference type="NCBI Taxonomy" id="3711"/>
    <lineage>
        <taxon>Eukaryota</taxon>
        <taxon>Viridiplantae</taxon>
        <taxon>Streptophyta</taxon>
        <taxon>Embryophyta</taxon>
        <taxon>Tracheophyta</taxon>
        <taxon>Spermatophyta</taxon>
        <taxon>Magnoliopsida</taxon>
        <taxon>eudicotyledons</taxon>
        <taxon>Gunneridae</taxon>
        <taxon>Pentapetalae</taxon>
        <taxon>rosids</taxon>
        <taxon>malvids</taxon>
        <taxon>Brassicales</taxon>
        <taxon>Brassicaceae</taxon>
        <taxon>Brassiceae</taxon>
        <taxon>Brassica</taxon>
    </lineage>
</organism>
<dbReference type="Proteomes" id="UP000694005">
    <property type="component" value="Chromosome A03"/>
</dbReference>
<dbReference type="EMBL" id="LR031572">
    <property type="protein sequence ID" value="VDC79833.1"/>
    <property type="molecule type" value="Genomic_DNA"/>
</dbReference>
<dbReference type="EMBL" id="LS974619">
    <property type="protein sequence ID" value="CAG7880438.1"/>
    <property type="molecule type" value="Genomic_DNA"/>
</dbReference>
<reference evidence="2" key="1">
    <citation type="submission" date="2018-11" db="EMBL/GenBank/DDBJ databases">
        <authorList>
            <consortium name="Genoscope - CEA"/>
            <person name="William W."/>
        </authorList>
    </citation>
    <scope>NUCLEOTIDE SEQUENCE</scope>
</reference>
<dbReference type="AlphaFoldDB" id="A0A3P5ZYE2"/>
<sequence length="49" mass="5876">MLPFFDIEVMTFERRPGLLHLDYFSFTQDDRLKVHIADGIKYIRDITNS</sequence>
<evidence type="ECO:0000313" key="2">
    <source>
        <dbReference type="EMBL" id="VDC79833.1"/>
    </source>
</evidence>
<dbReference type="Gramene" id="A03p17810.2_BraZ1">
    <property type="protein sequence ID" value="A03p17810.2_BraZ1.CDS"/>
    <property type="gene ID" value="A03g17810.2_BraZ1"/>
</dbReference>
<name>A0A3P5ZYE2_BRACM</name>
<proteinExistence type="predicted"/>
<gene>
    <name evidence="2" type="ORF">BRAA03T11051Z</name>
    <name evidence="1" type="ORF">BRAPAZ1V2_A03P17810.2</name>
</gene>
<evidence type="ECO:0000313" key="1">
    <source>
        <dbReference type="EMBL" id="CAG7880438.1"/>
    </source>
</evidence>
<accession>A0A3P5ZYE2</accession>
<protein>
    <submittedName>
        <fullName evidence="1">Uncharacterized protein</fullName>
    </submittedName>
</protein>